<feature type="compositionally biased region" description="Basic and acidic residues" evidence="1">
    <location>
        <begin position="263"/>
        <end position="278"/>
    </location>
</feature>
<accession>A0A2I1HMW1</accession>
<organism evidence="2 3">
    <name type="scientific">Rhizophagus irregularis</name>
    <dbReference type="NCBI Taxonomy" id="588596"/>
    <lineage>
        <taxon>Eukaryota</taxon>
        <taxon>Fungi</taxon>
        <taxon>Fungi incertae sedis</taxon>
        <taxon>Mucoromycota</taxon>
        <taxon>Glomeromycotina</taxon>
        <taxon>Glomeromycetes</taxon>
        <taxon>Glomerales</taxon>
        <taxon>Glomeraceae</taxon>
        <taxon>Rhizophagus</taxon>
    </lineage>
</organism>
<evidence type="ECO:0000313" key="3">
    <source>
        <dbReference type="Proteomes" id="UP000234323"/>
    </source>
</evidence>
<evidence type="ECO:0000256" key="1">
    <source>
        <dbReference type="SAM" id="MobiDB-lite"/>
    </source>
</evidence>
<dbReference type="AlphaFoldDB" id="A0A2I1HMW1"/>
<comment type="caution">
    <text evidence="2">The sequence shown here is derived from an EMBL/GenBank/DDBJ whole genome shotgun (WGS) entry which is preliminary data.</text>
</comment>
<gene>
    <name evidence="2" type="ORF">RhiirA4_483676</name>
</gene>
<sequence>METRMLSIMSRADKEIDRNYSKLLYRTSSAINNALRMVYASKPTDESGESYENWLQMEKTMLNSRDPLLDALSYGNDIRRELALKNLSANCKKPANQRGVFGDKLTEMVHEEYELNKLFNEAAFQKNNFQNQTNFHLSLSNHPLRAPTRTKTGIFPLVHNYRSLEESRPSKINGNRFLERVGYRTLFKMGYDETIDITPSLDYISLLVTLRTCRESMSETTLGHVNLIFKCIAPKEYNISVAHSGYNGVIESNRRRKGVKKSNGSDRKQKGEIGHDER</sequence>
<evidence type="ECO:0000313" key="2">
    <source>
        <dbReference type="EMBL" id="PKY60218.1"/>
    </source>
</evidence>
<feature type="region of interest" description="Disordered" evidence="1">
    <location>
        <begin position="253"/>
        <end position="278"/>
    </location>
</feature>
<dbReference type="EMBL" id="LLXI01004071">
    <property type="protein sequence ID" value="PKY60218.1"/>
    <property type="molecule type" value="Genomic_DNA"/>
</dbReference>
<dbReference type="VEuPathDB" id="FungiDB:RhiirA1_450107"/>
<proteinExistence type="predicted"/>
<dbReference type="Proteomes" id="UP000234323">
    <property type="component" value="Unassembled WGS sequence"/>
</dbReference>
<name>A0A2I1HMW1_9GLOM</name>
<dbReference type="VEuPathDB" id="FungiDB:FUN_010889"/>
<keyword evidence="3" id="KW-1185">Reference proteome</keyword>
<reference evidence="2 3" key="1">
    <citation type="submission" date="2015-10" db="EMBL/GenBank/DDBJ databases">
        <title>Genome analyses suggest a sexual origin of heterokaryosis in a supposedly ancient asexual fungus.</title>
        <authorList>
            <person name="Ropars J."/>
            <person name="Sedzielewska K."/>
            <person name="Noel J."/>
            <person name="Charron P."/>
            <person name="Farinelli L."/>
            <person name="Marton T."/>
            <person name="Kruger M."/>
            <person name="Pelin A."/>
            <person name="Brachmann A."/>
            <person name="Corradi N."/>
        </authorList>
    </citation>
    <scope>NUCLEOTIDE SEQUENCE [LARGE SCALE GENOMIC DNA]</scope>
    <source>
        <strain evidence="2 3">A4</strain>
    </source>
</reference>
<dbReference type="VEuPathDB" id="FungiDB:RhiirFUN_001797"/>
<protein>
    <submittedName>
        <fullName evidence="2">Uncharacterized protein</fullName>
    </submittedName>
</protein>